<dbReference type="Proteomes" id="UP000244064">
    <property type="component" value="Unassembled WGS sequence"/>
</dbReference>
<evidence type="ECO:0000313" key="2">
    <source>
        <dbReference type="Proteomes" id="UP000244064"/>
    </source>
</evidence>
<reference evidence="1 2" key="1">
    <citation type="submission" date="2018-04" db="EMBL/GenBank/DDBJ databases">
        <title>Pseudomonas sp. nov., isolated from mangrove soil.</title>
        <authorList>
            <person name="Chen C."/>
        </authorList>
    </citation>
    <scope>NUCLEOTIDE SEQUENCE [LARGE SCALE GENOMIC DNA]</scope>
    <source>
        <strain evidence="1 2">TC-11</strain>
    </source>
</reference>
<accession>A0A2T5PCR0</accession>
<dbReference type="InterPro" id="IPR010710">
    <property type="entry name" value="DUF1289"/>
</dbReference>
<dbReference type="PANTHER" id="PTHR35175">
    <property type="entry name" value="DUF1289 DOMAIN-CONTAINING PROTEIN"/>
    <property type="match status" value="1"/>
</dbReference>
<dbReference type="RefSeq" id="WP_108105879.1">
    <property type="nucleotide sequence ID" value="NZ_QASN01000007.1"/>
</dbReference>
<proteinExistence type="predicted"/>
<organism evidence="1 2">
    <name type="scientific">Pseudomonas mangrovi</name>
    <dbReference type="NCBI Taxonomy" id="2161748"/>
    <lineage>
        <taxon>Bacteria</taxon>
        <taxon>Pseudomonadati</taxon>
        <taxon>Pseudomonadota</taxon>
        <taxon>Gammaproteobacteria</taxon>
        <taxon>Pseudomonadales</taxon>
        <taxon>Pseudomonadaceae</taxon>
        <taxon>Pseudomonas</taxon>
    </lineage>
</organism>
<dbReference type="PANTHER" id="PTHR35175:SF2">
    <property type="entry name" value="DUF1289 DOMAIN-CONTAINING PROTEIN"/>
    <property type="match status" value="1"/>
</dbReference>
<dbReference type="OrthoDB" id="9811423at2"/>
<name>A0A2T5PCR0_9PSED</name>
<keyword evidence="2" id="KW-1185">Reference proteome</keyword>
<dbReference type="EMBL" id="QASN01000007">
    <property type="protein sequence ID" value="PTU75511.1"/>
    <property type="molecule type" value="Genomic_DNA"/>
</dbReference>
<dbReference type="AlphaFoldDB" id="A0A2T5PCR0"/>
<comment type="caution">
    <text evidence="1">The sequence shown here is derived from an EMBL/GenBank/DDBJ whole genome shotgun (WGS) entry which is preliminary data.</text>
</comment>
<dbReference type="Pfam" id="PF06945">
    <property type="entry name" value="DUF1289"/>
    <property type="match status" value="1"/>
</dbReference>
<sequence length="66" mass="7252">MTASAPVASPCVHVCALDDDDICIGCQRSAAEITRWSRMDDHERREVLARCQVRAEAAGLLLSQPR</sequence>
<evidence type="ECO:0000313" key="1">
    <source>
        <dbReference type="EMBL" id="PTU75511.1"/>
    </source>
</evidence>
<gene>
    <name evidence="1" type="ORF">DBO85_05060</name>
</gene>
<protein>
    <submittedName>
        <fullName evidence="1">DUF1289 domain-containing protein</fullName>
    </submittedName>
</protein>